<name>A0ABN1ZEU8_9MICO</name>
<dbReference type="CDD" id="cd03801">
    <property type="entry name" value="GT4_PimA-like"/>
    <property type="match status" value="1"/>
</dbReference>
<proteinExistence type="predicted"/>
<dbReference type="SUPFAM" id="SSF53756">
    <property type="entry name" value="UDP-Glycosyltransferase/glycogen phosphorylase"/>
    <property type="match status" value="1"/>
</dbReference>
<comment type="caution">
    <text evidence="3">The sequence shown here is derived from an EMBL/GenBank/DDBJ whole genome shotgun (WGS) entry which is preliminary data.</text>
</comment>
<gene>
    <name evidence="3" type="ORF">GCM10009627_25740</name>
</gene>
<dbReference type="RefSeq" id="WP_204609691.1">
    <property type="nucleotide sequence ID" value="NZ_BAAAJX010000015.1"/>
</dbReference>
<keyword evidence="4" id="KW-1185">Reference proteome</keyword>
<evidence type="ECO:0000313" key="4">
    <source>
        <dbReference type="Proteomes" id="UP001501742"/>
    </source>
</evidence>
<organism evidence="3 4">
    <name type="scientific">Curtobacterium herbarum</name>
    <dbReference type="NCBI Taxonomy" id="150122"/>
    <lineage>
        <taxon>Bacteria</taxon>
        <taxon>Bacillati</taxon>
        <taxon>Actinomycetota</taxon>
        <taxon>Actinomycetes</taxon>
        <taxon>Micrococcales</taxon>
        <taxon>Microbacteriaceae</taxon>
        <taxon>Curtobacterium</taxon>
    </lineage>
</organism>
<evidence type="ECO:0000313" key="3">
    <source>
        <dbReference type="EMBL" id="GAA1494228.1"/>
    </source>
</evidence>
<dbReference type="Proteomes" id="UP001501742">
    <property type="component" value="Unassembled WGS sequence"/>
</dbReference>
<dbReference type="PANTHER" id="PTHR46401:SF2">
    <property type="entry name" value="GLYCOSYLTRANSFERASE WBBK-RELATED"/>
    <property type="match status" value="1"/>
</dbReference>
<evidence type="ECO:0000259" key="2">
    <source>
        <dbReference type="Pfam" id="PF00534"/>
    </source>
</evidence>
<dbReference type="PANTHER" id="PTHR46401">
    <property type="entry name" value="GLYCOSYLTRANSFERASE WBBK-RELATED"/>
    <property type="match status" value="1"/>
</dbReference>
<keyword evidence="1" id="KW-0808">Transferase</keyword>
<dbReference type="Gene3D" id="3.40.50.2000">
    <property type="entry name" value="Glycogen Phosphorylase B"/>
    <property type="match status" value="2"/>
</dbReference>
<feature type="domain" description="Glycosyl transferase family 1" evidence="2">
    <location>
        <begin position="226"/>
        <end position="380"/>
    </location>
</feature>
<accession>A0ABN1ZEU8</accession>
<dbReference type="InterPro" id="IPR001296">
    <property type="entry name" value="Glyco_trans_1"/>
</dbReference>
<reference evidence="3 4" key="1">
    <citation type="journal article" date="2019" name="Int. J. Syst. Evol. Microbiol.">
        <title>The Global Catalogue of Microorganisms (GCM) 10K type strain sequencing project: providing services to taxonomists for standard genome sequencing and annotation.</title>
        <authorList>
            <consortium name="The Broad Institute Genomics Platform"/>
            <consortium name="The Broad Institute Genome Sequencing Center for Infectious Disease"/>
            <person name="Wu L."/>
            <person name="Ma J."/>
        </authorList>
    </citation>
    <scope>NUCLEOTIDE SEQUENCE [LARGE SCALE GENOMIC DNA]</scope>
    <source>
        <strain evidence="3 4">JCM 12140</strain>
    </source>
</reference>
<sequence>MRTLAIIVPEYRTPEARGGGLSAEADFVARAFDGPHLAAADRWHVRFVVPRMYHRAAEHATPLRPSSLFRGAVVRRRAGAERETWDVGTVLPEVETNRYRPRRALTALVDDCDAAVVIAGTPAIGAVMRDVRTPWVLSVASLVEEERAARLSASSGWRGALLRQATIATARTDRRALAAAPTVVTLNGTMADRLRPLAGGPVGVVPAGVDTHRFRPSTRRAAEGPIIMVSRLNDPRKDVQTLLRAYATARRDHGVRHRLVLAGRHTLPEPDVALITELGLHDVVQVVESPSDDALAAMLRTSSLFALASQEEGLGFVFLEAMASGLPVVTTATRGATEAVPSDVGTLVPFGVDLVRQFAAALAEGVHDAARADARGRRARLHVEATYADEVAEQAWRDLVAEAIDSGARTGGTR</sequence>
<evidence type="ECO:0000256" key="1">
    <source>
        <dbReference type="ARBA" id="ARBA00022679"/>
    </source>
</evidence>
<dbReference type="Pfam" id="PF00534">
    <property type="entry name" value="Glycos_transf_1"/>
    <property type="match status" value="1"/>
</dbReference>
<protein>
    <recommendedName>
        <fullName evidence="2">Glycosyl transferase family 1 domain-containing protein</fullName>
    </recommendedName>
</protein>
<dbReference type="EMBL" id="BAAAJX010000015">
    <property type="protein sequence ID" value="GAA1494228.1"/>
    <property type="molecule type" value="Genomic_DNA"/>
</dbReference>